<dbReference type="Proteomes" id="UP000228859">
    <property type="component" value="Unassembled WGS sequence"/>
</dbReference>
<organism evidence="7 8">
    <name type="scientific">Sulfuricurvum kujiense</name>
    <dbReference type="NCBI Taxonomy" id="148813"/>
    <lineage>
        <taxon>Bacteria</taxon>
        <taxon>Pseudomonadati</taxon>
        <taxon>Campylobacterota</taxon>
        <taxon>Epsilonproteobacteria</taxon>
        <taxon>Campylobacterales</taxon>
        <taxon>Sulfurimonadaceae</taxon>
        <taxon>Sulfuricurvum</taxon>
    </lineage>
</organism>
<dbReference type="GO" id="GO:0045892">
    <property type="term" value="P:negative regulation of DNA-templated transcription"/>
    <property type="evidence" value="ECO:0007669"/>
    <property type="project" value="TreeGrafter"/>
</dbReference>
<keyword evidence="2" id="KW-1277">Toxin-antitoxin system</keyword>
<dbReference type="InterPro" id="IPR035093">
    <property type="entry name" value="RelE/ParE_toxin_dom_sf"/>
</dbReference>
<evidence type="ECO:0000256" key="5">
    <source>
        <dbReference type="ARBA" id="ARBA00022801"/>
    </source>
</evidence>
<keyword evidence="3" id="KW-0540">Nuclease</keyword>
<sequence>MMLGWTPNGWEDYLFWQENDRKILKRINKLIQDVLRNPNSLEGIGKPERLKENLSGLMSRRIDEEHRLVYEPREKIVIIHQCRFHYG</sequence>
<dbReference type="EMBL" id="DLUI01000073">
    <property type="protein sequence ID" value="DAB38556.1"/>
    <property type="molecule type" value="Genomic_DNA"/>
</dbReference>
<dbReference type="RefSeq" id="WP_299803259.1">
    <property type="nucleotide sequence ID" value="NZ_DLUI01000073.1"/>
</dbReference>
<dbReference type="PANTHER" id="PTHR38039:SF1">
    <property type="entry name" value="TOXIN YOEB"/>
    <property type="match status" value="1"/>
</dbReference>
<proteinExistence type="inferred from homology"/>
<evidence type="ECO:0000256" key="6">
    <source>
        <dbReference type="ARBA" id="ARBA00030388"/>
    </source>
</evidence>
<dbReference type="NCBIfam" id="TIGR02116">
    <property type="entry name" value="toxin_Txe_YoeB"/>
    <property type="match status" value="1"/>
</dbReference>
<gene>
    <name evidence="7" type="ORF">CFH83_05225</name>
</gene>
<keyword evidence="5" id="KW-0378">Hydrolase</keyword>
<evidence type="ECO:0000256" key="3">
    <source>
        <dbReference type="ARBA" id="ARBA00022722"/>
    </source>
</evidence>
<evidence type="ECO:0000313" key="7">
    <source>
        <dbReference type="EMBL" id="DAB38556.1"/>
    </source>
</evidence>
<protein>
    <recommendedName>
        <fullName evidence="6">Putative mRNA interferase YoeB</fullName>
    </recommendedName>
</protein>
<dbReference type="SUPFAM" id="SSF143011">
    <property type="entry name" value="RelE-like"/>
    <property type="match status" value="1"/>
</dbReference>
<name>A0A2D3WJT3_9BACT</name>
<dbReference type="AlphaFoldDB" id="A0A2D3WJT3"/>
<dbReference type="PANTHER" id="PTHR38039">
    <property type="entry name" value="TOXIN YOEB"/>
    <property type="match status" value="1"/>
</dbReference>
<accession>A0A2D3WJT3</accession>
<dbReference type="GO" id="GO:0004519">
    <property type="term" value="F:endonuclease activity"/>
    <property type="evidence" value="ECO:0007669"/>
    <property type="project" value="UniProtKB-KW"/>
</dbReference>
<comment type="caution">
    <text evidence="7">The sequence shown here is derived from an EMBL/GenBank/DDBJ whole genome shotgun (WGS) entry which is preliminary data.</text>
</comment>
<dbReference type="Gene3D" id="3.30.2310.20">
    <property type="entry name" value="RelE-like"/>
    <property type="match status" value="1"/>
</dbReference>
<dbReference type="GO" id="GO:0016787">
    <property type="term" value="F:hydrolase activity"/>
    <property type="evidence" value="ECO:0007669"/>
    <property type="project" value="UniProtKB-KW"/>
</dbReference>
<comment type="similarity">
    <text evidence="1">Belongs to the YoeB family.</text>
</comment>
<keyword evidence="4" id="KW-0255">Endonuclease</keyword>
<evidence type="ECO:0000256" key="1">
    <source>
        <dbReference type="ARBA" id="ARBA00008172"/>
    </source>
</evidence>
<evidence type="ECO:0000256" key="2">
    <source>
        <dbReference type="ARBA" id="ARBA00022649"/>
    </source>
</evidence>
<evidence type="ECO:0000256" key="4">
    <source>
        <dbReference type="ARBA" id="ARBA00022759"/>
    </source>
</evidence>
<evidence type="ECO:0000313" key="8">
    <source>
        <dbReference type="Proteomes" id="UP000228859"/>
    </source>
</evidence>
<dbReference type="GO" id="GO:0006401">
    <property type="term" value="P:RNA catabolic process"/>
    <property type="evidence" value="ECO:0007669"/>
    <property type="project" value="InterPro"/>
</dbReference>
<dbReference type="InterPro" id="IPR009614">
    <property type="entry name" value="YoeB_toxin"/>
</dbReference>
<dbReference type="Pfam" id="PF06769">
    <property type="entry name" value="YoeB_toxin"/>
    <property type="match status" value="1"/>
</dbReference>
<reference evidence="7 8" key="1">
    <citation type="journal article" date="2017" name="Front. Microbiol.">
        <title>Comparative Genomic Analysis of the Class Epsilonproteobacteria and Proposed Reclassification to Epsilonbacteraeota (phyl. nov.).</title>
        <authorList>
            <person name="Waite D.W."/>
            <person name="Vanwonterghem I."/>
            <person name="Rinke C."/>
            <person name="Parks D.H."/>
            <person name="Zhang Y."/>
            <person name="Takai K."/>
            <person name="Sievert S.M."/>
            <person name="Simon J."/>
            <person name="Campbell B.J."/>
            <person name="Hanson T.E."/>
            <person name="Woyke T."/>
            <person name="Klotz M.G."/>
            <person name="Hugenholtz P."/>
        </authorList>
    </citation>
    <scope>NUCLEOTIDE SEQUENCE [LARGE SCALE GENOMIC DNA]</scope>
    <source>
        <strain evidence="7">UBA12443</strain>
    </source>
</reference>